<sequence>MAYGWFGRLGLTDAVPDHSTFPKNRQPSSSSAQQSPRTFAKWPSW</sequence>
<evidence type="ECO:0000313" key="2">
    <source>
        <dbReference type="EMBL" id="PWR01056.1"/>
    </source>
</evidence>
<organism evidence="2 3">
    <name type="scientific">Meridianimarinicoccus roseus</name>
    <dbReference type="NCBI Taxonomy" id="2072018"/>
    <lineage>
        <taxon>Bacteria</taxon>
        <taxon>Pseudomonadati</taxon>
        <taxon>Pseudomonadota</taxon>
        <taxon>Alphaproteobacteria</taxon>
        <taxon>Rhodobacterales</taxon>
        <taxon>Paracoccaceae</taxon>
        <taxon>Meridianimarinicoccus</taxon>
    </lineage>
</organism>
<comment type="caution">
    <text evidence="2">The sequence shown here is derived from an EMBL/GenBank/DDBJ whole genome shotgun (WGS) entry which is preliminary data.</text>
</comment>
<dbReference type="AlphaFoldDB" id="A0A2V2LCR7"/>
<keyword evidence="3" id="KW-1185">Reference proteome</keyword>
<name>A0A2V2LCR7_9RHOB</name>
<dbReference type="EMBL" id="QGKU01000063">
    <property type="protein sequence ID" value="PWR01056.1"/>
    <property type="molecule type" value="Genomic_DNA"/>
</dbReference>
<feature type="compositionally biased region" description="Low complexity" evidence="1">
    <location>
        <begin position="26"/>
        <end position="36"/>
    </location>
</feature>
<dbReference type="RefSeq" id="WP_109813258.1">
    <property type="nucleotide sequence ID" value="NZ_QGKU01000063.1"/>
</dbReference>
<evidence type="ECO:0000256" key="1">
    <source>
        <dbReference type="SAM" id="MobiDB-lite"/>
    </source>
</evidence>
<evidence type="ECO:0008006" key="4">
    <source>
        <dbReference type="Google" id="ProtNLM"/>
    </source>
</evidence>
<protein>
    <recommendedName>
        <fullName evidence="4">Transposase</fullName>
    </recommendedName>
</protein>
<reference evidence="2 3" key="1">
    <citation type="submission" date="2018-05" db="EMBL/GenBank/DDBJ databases">
        <title>Rhodobacteraceae gen. nov., sp. nov. isolated from sea water.</title>
        <authorList>
            <person name="Ren Y."/>
        </authorList>
    </citation>
    <scope>NUCLEOTIDE SEQUENCE [LARGE SCALE GENOMIC DNA]</scope>
    <source>
        <strain evidence="2 3">TG-679</strain>
    </source>
</reference>
<feature type="region of interest" description="Disordered" evidence="1">
    <location>
        <begin position="1"/>
        <end position="45"/>
    </location>
</feature>
<proteinExistence type="predicted"/>
<accession>A0A2V2LCR7</accession>
<dbReference type="Proteomes" id="UP000245680">
    <property type="component" value="Unassembled WGS sequence"/>
</dbReference>
<gene>
    <name evidence="2" type="ORF">DKT77_19185</name>
</gene>
<evidence type="ECO:0000313" key="3">
    <source>
        <dbReference type="Proteomes" id="UP000245680"/>
    </source>
</evidence>